<evidence type="ECO:0000313" key="2">
    <source>
        <dbReference type="Proteomes" id="UP000555728"/>
    </source>
</evidence>
<dbReference type="Proteomes" id="UP000555728">
    <property type="component" value="Unassembled WGS sequence"/>
</dbReference>
<sequence length="159" mass="18010">MPLDATPLALADLDTSDDEPRILDLRLAERLGYDRPRAIRQIITRHRPELLSYGTLAPRCVAQRRTNGATHTVTEYRLMEPQALLICMFSRTPRAAAIRREVITVFMAWRRGKLVTPARLSAEMNHAVAAIAARDSRIARLEQRETQLLSIVERLSGRA</sequence>
<evidence type="ECO:0000313" key="1">
    <source>
        <dbReference type="EMBL" id="MBB4287841.1"/>
    </source>
</evidence>
<name>A0A7W6S2S6_9PROT</name>
<organism evidence="1 2">
    <name type="scientific">Roseospira goensis</name>
    <dbReference type="NCBI Taxonomy" id="391922"/>
    <lineage>
        <taxon>Bacteria</taxon>
        <taxon>Pseudomonadati</taxon>
        <taxon>Pseudomonadota</taxon>
        <taxon>Alphaproteobacteria</taxon>
        <taxon>Rhodospirillales</taxon>
        <taxon>Rhodospirillaceae</taxon>
        <taxon>Roseospira</taxon>
    </lineage>
</organism>
<protein>
    <recommendedName>
        <fullName evidence="3">Rha family transcriptional regulator</fullName>
    </recommendedName>
</protein>
<keyword evidence="2" id="KW-1185">Reference proteome</keyword>
<dbReference type="AlphaFoldDB" id="A0A7W6S2S6"/>
<comment type="caution">
    <text evidence="1">The sequence shown here is derived from an EMBL/GenBank/DDBJ whole genome shotgun (WGS) entry which is preliminary data.</text>
</comment>
<reference evidence="1 2" key="1">
    <citation type="submission" date="2020-08" db="EMBL/GenBank/DDBJ databases">
        <title>Genome sequencing of Purple Non-Sulfur Bacteria from various extreme environments.</title>
        <authorList>
            <person name="Mayer M."/>
        </authorList>
    </citation>
    <scope>NUCLEOTIDE SEQUENCE [LARGE SCALE GENOMIC DNA]</scope>
    <source>
        <strain evidence="1 2">JA135</strain>
    </source>
</reference>
<gene>
    <name evidence="1" type="ORF">GGD88_003599</name>
</gene>
<proteinExistence type="predicted"/>
<dbReference type="RefSeq" id="WP_184437989.1">
    <property type="nucleotide sequence ID" value="NZ_JACIGI010000056.1"/>
</dbReference>
<evidence type="ECO:0008006" key="3">
    <source>
        <dbReference type="Google" id="ProtNLM"/>
    </source>
</evidence>
<accession>A0A7W6S2S6</accession>
<dbReference type="EMBL" id="JACIGI010000056">
    <property type="protein sequence ID" value="MBB4287841.1"/>
    <property type="molecule type" value="Genomic_DNA"/>
</dbReference>